<evidence type="ECO:0000256" key="2">
    <source>
        <dbReference type="ARBA" id="ARBA00022771"/>
    </source>
</evidence>
<gene>
    <name evidence="6" type="ORF">SteCoe_12517</name>
</gene>
<evidence type="ECO:0000256" key="1">
    <source>
        <dbReference type="ARBA" id="ARBA00022723"/>
    </source>
</evidence>
<name>A0A1R2CAI9_9CILI</name>
<dbReference type="AlphaFoldDB" id="A0A1R2CAI9"/>
<dbReference type="InterPro" id="IPR013083">
    <property type="entry name" value="Znf_RING/FYVE/PHD"/>
</dbReference>
<dbReference type="GO" id="GO:0005769">
    <property type="term" value="C:early endosome"/>
    <property type="evidence" value="ECO:0007669"/>
    <property type="project" value="TreeGrafter"/>
</dbReference>
<evidence type="ECO:0000256" key="4">
    <source>
        <dbReference type="PROSITE-ProRule" id="PRU00091"/>
    </source>
</evidence>
<accession>A0A1R2CAI9</accession>
<dbReference type="Gene3D" id="3.30.40.10">
    <property type="entry name" value="Zinc/RING finger domain, C3HC4 (zinc finger)"/>
    <property type="match status" value="1"/>
</dbReference>
<keyword evidence="7" id="KW-1185">Reference proteome</keyword>
<keyword evidence="1" id="KW-0479">Metal-binding</keyword>
<evidence type="ECO:0000259" key="5">
    <source>
        <dbReference type="PROSITE" id="PS50178"/>
    </source>
</evidence>
<dbReference type="Proteomes" id="UP000187209">
    <property type="component" value="Unassembled WGS sequence"/>
</dbReference>
<reference evidence="6 7" key="1">
    <citation type="submission" date="2016-11" db="EMBL/GenBank/DDBJ databases">
        <title>The macronuclear genome of Stentor coeruleus: a giant cell with tiny introns.</title>
        <authorList>
            <person name="Slabodnick M."/>
            <person name="Ruby J.G."/>
            <person name="Reiff S.B."/>
            <person name="Swart E.C."/>
            <person name="Gosai S."/>
            <person name="Prabakaran S."/>
            <person name="Witkowska E."/>
            <person name="Larue G.E."/>
            <person name="Fisher S."/>
            <person name="Freeman R.M."/>
            <person name="Gunawardena J."/>
            <person name="Chu W."/>
            <person name="Stover N.A."/>
            <person name="Gregory B.D."/>
            <person name="Nowacki M."/>
            <person name="Derisi J."/>
            <person name="Roy S.W."/>
            <person name="Marshall W.F."/>
            <person name="Sood P."/>
        </authorList>
    </citation>
    <scope>NUCLEOTIDE SEQUENCE [LARGE SCALE GENOMIC DNA]</scope>
    <source>
        <strain evidence="6">WM001</strain>
    </source>
</reference>
<dbReference type="PANTHER" id="PTHR46275">
    <property type="entry name" value="HEPATOCYTE GROWTH FACTOR-REGULATED TYROSINE KINASE SUBSTRATE"/>
    <property type="match status" value="1"/>
</dbReference>
<dbReference type="GO" id="GO:0008270">
    <property type="term" value="F:zinc ion binding"/>
    <property type="evidence" value="ECO:0007669"/>
    <property type="project" value="UniProtKB-KW"/>
</dbReference>
<keyword evidence="3" id="KW-0862">Zinc</keyword>
<dbReference type="InterPro" id="IPR017455">
    <property type="entry name" value="Znf_FYVE-rel"/>
</dbReference>
<evidence type="ECO:0000256" key="3">
    <source>
        <dbReference type="ARBA" id="ARBA00022833"/>
    </source>
</evidence>
<dbReference type="InterPro" id="IPR000306">
    <property type="entry name" value="Znf_FYVE"/>
</dbReference>
<dbReference type="SMART" id="SM00064">
    <property type="entry name" value="FYVE"/>
    <property type="match status" value="1"/>
</dbReference>
<dbReference type="EMBL" id="MPUH01000218">
    <property type="protein sequence ID" value="OMJ86017.1"/>
    <property type="molecule type" value="Genomic_DNA"/>
</dbReference>
<dbReference type="OrthoDB" id="2306477at2759"/>
<evidence type="ECO:0000313" key="7">
    <source>
        <dbReference type="Proteomes" id="UP000187209"/>
    </source>
</evidence>
<dbReference type="GO" id="GO:0032456">
    <property type="term" value="P:endocytic recycling"/>
    <property type="evidence" value="ECO:0007669"/>
    <property type="project" value="TreeGrafter"/>
</dbReference>
<proteinExistence type="predicted"/>
<dbReference type="GO" id="GO:0043130">
    <property type="term" value="F:ubiquitin binding"/>
    <property type="evidence" value="ECO:0007669"/>
    <property type="project" value="TreeGrafter"/>
</dbReference>
<evidence type="ECO:0000313" key="6">
    <source>
        <dbReference type="EMBL" id="OMJ86017.1"/>
    </source>
</evidence>
<dbReference type="InterPro" id="IPR017073">
    <property type="entry name" value="HGS/VPS27"/>
</dbReference>
<dbReference type="InterPro" id="IPR011011">
    <property type="entry name" value="Znf_FYVE_PHD"/>
</dbReference>
<protein>
    <recommendedName>
        <fullName evidence="5">FYVE-type domain-containing protein</fullName>
    </recommendedName>
</protein>
<comment type="caution">
    <text evidence="6">The sequence shown here is derived from an EMBL/GenBank/DDBJ whole genome shotgun (WGS) entry which is preliminary data.</text>
</comment>
<keyword evidence="2 4" id="KW-0863">Zinc-finger</keyword>
<feature type="domain" description="FYVE-type" evidence="5">
    <location>
        <begin position="147"/>
        <end position="207"/>
    </location>
</feature>
<dbReference type="PROSITE" id="PS50178">
    <property type="entry name" value="ZF_FYVE"/>
    <property type="match status" value="1"/>
</dbReference>
<dbReference type="Pfam" id="PF01363">
    <property type="entry name" value="FYVE"/>
    <property type="match status" value="1"/>
</dbReference>
<dbReference type="PANTHER" id="PTHR46275:SF1">
    <property type="entry name" value="HEPATOCYTE GROWTH FACTOR-REGULATED TYROSINE KINASE SUBSTRATE"/>
    <property type="match status" value="1"/>
</dbReference>
<sequence length="232" mass="27377">MGNSWQNKPKLPWTNSFNSSTFDVMELTSISHNSTNDILTLENQQSLKKKSEKSQSIFSTHLQSFKWYELKFSYKQNMLIVFDNIQEIERIDFRNKFEVISEQEETHIFTIKFESTQGIKTWKIRCKGIYDYKKWKKSLKKVLKMKWNKAKRCESCGLGFGLVYRRHHCRKCSRSVCDKCSPFRSTLPELAYEKLVRVCSPCGNELSDKRKGISRENTPNFALILPKGRFIK</sequence>
<organism evidence="6 7">
    <name type="scientific">Stentor coeruleus</name>
    <dbReference type="NCBI Taxonomy" id="5963"/>
    <lineage>
        <taxon>Eukaryota</taxon>
        <taxon>Sar</taxon>
        <taxon>Alveolata</taxon>
        <taxon>Ciliophora</taxon>
        <taxon>Postciliodesmatophora</taxon>
        <taxon>Heterotrichea</taxon>
        <taxon>Heterotrichida</taxon>
        <taxon>Stentoridae</taxon>
        <taxon>Stentor</taxon>
    </lineage>
</organism>
<dbReference type="SUPFAM" id="SSF57903">
    <property type="entry name" value="FYVE/PHD zinc finger"/>
    <property type="match status" value="1"/>
</dbReference>
<dbReference type="GO" id="GO:0031623">
    <property type="term" value="P:receptor internalization"/>
    <property type="evidence" value="ECO:0007669"/>
    <property type="project" value="TreeGrafter"/>
</dbReference>